<dbReference type="OrthoDB" id="277011at2759"/>
<dbReference type="SMART" id="SM00577">
    <property type="entry name" value="CPDc"/>
    <property type="match status" value="1"/>
</dbReference>
<dbReference type="InterPro" id="IPR004274">
    <property type="entry name" value="FCP1_dom"/>
</dbReference>
<feature type="region of interest" description="Disordered" evidence="1">
    <location>
        <begin position="249"/>
        <end position="271"/>
    </location>
</feature>
<dbReference type="Proteomes" id="UP000006671">
    <property type="component" value="Unassembled WGS sequence"/>
</dbReference>
<dbReference type="KEGG" id="ngr:NAEGRDRAFT_80218"/>
<dbReference type="FunFam" id="3.40.50.1000:FF:000093">
    <property type="entry name" value="NLI interacting factor-like phosphatase family protein"/>
    <property type="match status" value="1"/>
</dbReference>
<dbReference type="PROSITE" id="PS50969">
    <property type="entry name" value="FCP1"/>
    <property type="match status" value="1"/>
</dbReference>
<feature type="compositionally biased region" description="Polar residues" evidence="1">
    <location>
        <begin position="58"/>
        <end position="71"/>
    </location>
</feature>
<dbReference type="OMA" id="SHFELML"/>
<dbReference type="Pfam" id="PF03031">
    <property type="entry name" value="NIF"/>
    <property type="match status" value="1"/>
</dbReference>
<accession>D2VJS3</accession>
<reference evidence="3 4" key="1">
    <citation type="journal article" date="2010" name="Cell">
        <title>The genome of Naegleria gruberi illuminates early eukaryotic versatility.</title>
        <authorList>
            <person name="Fritz-Laylin L.K."/>
            <person name="Prochnik S.E."/>
            <person name="Ginger M.L."/>
            <person name="Dacks J.B."/>
            <person name="Carpenter M.L."/>
            <person name="Field M.C."/>
            <person name="Kuo A."/>
            <person name="Paredez A."/>
            <person name="Chapman J."/>
            <person name="Pham J."/>
            <person name="Shu S."/>
            <person name="Neupane R."/>
            <person name="Cipriano M."/>
            <person name="Mancuso J."/>
            <person name="Tu H."/>
            <person name="Salamov A."/>
            <person name="Lindquist E."/>
            <person name="Shapiro H."/>
            <person name="Lucas S."/>
            <person name="Grigoriev I.V."/>
            <person name="Cande W.Z."/>
            <person name="Fulton C."/>
            <person name="Rokhsar D.S."/>
            <person name="Dawson S.C."/>
        </authorList>
    </citation>
    <scope>NUCLEOTIDE SEQUENCE [LARGE SCALE GENOMIC DNA]</scope>
    <source>
        <strain evidence="3 4">NEG-M</strain>
    </source>
</reference>
<protein>
    <submittedName>
        <fullName evidence="3">NLI interacting factor domain-containing protein</fullName>
    </submittedName>
</protein>
<proteinExistence type="predicted"/>
<sequence>MSSSIALNNSNTSTTTTTNPPFDISKLVTQAVLLPSSSSSSFHNNLPKSSSSSPCALDNNTNEQQQQQPLSDDSIILEETTTTDVDNTVIATITTKAALGSGALMVEGVALVDDEDDEESTPATPEANGESQQESSQQEHQESGLLKAKKKKNSLTNSAAALEDLETISTMTTVKTTSTTKKVVKRHSSLSAQTMNQAMDQSMNQSAQQEEQYTTLKSSTPTKKQNKEKKASPINNLFKSIKGVIKSLKKNKNNKSTSSSTTSHNNSKQDGDLIHQFYEEVKTNKKRAHKQAPQTALLPPQRPHVQGKKTLVLDLDETLVHSVFVHTDQADFVIPIEMDGRTYSCYVLKRPGVDEYLRELGQYYEIIIFTASLSLYANPLLDILDKHGVIEGRLFREHCTKVGDTYIKDLSRLGRDLDQTIIVDNSPSCYAMQPQNALACTTWYDDPNDRELGLLADCLKRLEREKAVYDGLKSWKELISSGVNVTSWNGGSAMTVSSTSHHHQVIKKRM</sequence>
<dbReference type="InterPro" id="IPR023214">
    <property type="entry name" value="HAD_sf"/>
</dbReference>
<dbReference type="GO" id="GO:0016791">
    <property type="term" value="F:phosphatase activity"/>
    <property type="evidence" value="ECO:0007669"/>
    <property type="project" value="InterPro"/>
</dbReference>
<evidence type="ECO:0000313" key="4">
    <source>
        <dbReference type="Proteomes" id="UP000006671"/>
    </source>
</evidence>
<dbReference type="GeneID" id="8853137"/>
<dbReference type="EMBL" id="GG738876">
    <property type="protein sequence ID" value="EFC43001.1"/>
    <property type="molecule type" value="Genomic_DNA"/>
</dbReference>
<feature type="region of interest" description="Disordered" evidence="1">
    <location>
        <begin position="37"/>
        <end position="74"/>
    </location>
</feature>
<feature type="domain" description="FCP1 homology" evidence="2">
    <location>
        <begin position="304"/>
        <end position="462"/>
    </location>
</feature>
<evidence type="ECO:0000313" key="3">
    <source>
        <dbReference type="EMBL" id="EFC43001.1"/>
    </source>
</evidence>
<dbReference type="InterPro" id="IPR011948">
    <property type="entry name" value="Dullard_phosphatase"/>
</dbReference>
<dbReference type="InterPro" id="IPR036412">
    <property type="entry name" value="HAD-like_sf"/>
</dbReference>
<dbReference type="SUPFAM" id="SSF56784">
    <property type="entry name" value="HAD-like"/>
    <property type="match status" value="1"/>
</dbReference>
<feature type="compositionally biased region" description="Low complexity" evidence="1">
    <location>
        <begin position="254"/>
        <end position="266"/>
    </location>
</feature>
<evidence type="ECO:0000259" key="2">
    <source>
        <dbReference type="PROSITE" id="PS50969"/>
    </source>
</evidence>
<feature type="region of interest" description="Disordered" evidence="1">
    <location>
        <begin position="1"/>
        <end position="22"/>
    </location>
</feature>
<gene>
    <name evidence="3" type="ORF">NAEGRDRAFT_80218</name>
</gene>
<dbReference type="VEuPathDB" id="AmoebaDB:NAEGRDRAFT_80218"/>
<feature type="compositionally biased region" description="Polar residues" evidence="1">
    <location>
        <begin position="198"/>
        <end position="223"/>
    </location>
</feature>
<dbReference type="InParanoid" id="D2VJS3"/>
<dbReference type="PANTHER" id="PTHR12210">
    <property type="entry name" value="DULLARD PROTEIN PHOSPHATASE"/>
    <property type="match status" value="1"/>
</dbReference>
<name>D2VJS3_NAEGR</name>
<evidence type="ECO:0000256" key="1">
    <source>
        <dbReference type="SAM" id="MobiDB-lite"/>
    </source>
</evidence>
<keyword evidence="4" id="KW-1185">Reference proteome</keyword>
<feature type="region of interest" description="Disordered" evidence="1">
    <location>
        <begin position="283"/>
        <end position="302"/>
    </location>
</feature>
<feature type="region of interest" description="Disordered" evidence="1">
    <location>
        <begin position="198"/>
        <end position="236"/>
    </location>
</feature>
<dbReference type="CDD" id="cd07521">
    <property type="entry name" value="HAD_FCP1-like"/>
    <property type="match status" value="1"/>
</dbReference>
<feature type="compositionally biased region" description="Low complexity" evidence="1">
    <location>
        <begin position="8"/>
        <end position="19"/>
    </location>
</feature>
<dbReference type="RefSeq" id="XP_002675745.1">
    <property type="nucleotide sequence ID" value="XM_002675699.1"/>
</dbReference>
<dbReference type="STRING" id="5762.D2VJS3"/>
<feature type="region of interest" description="Disordered" evidence="1">
    <location>
        <begin position="114"/>
        <end position="153"/>
    </location>
</feature>
<dbReference type="InterPro" id="IPR050365">
    <property type="entry name" value="TIM50"/>
</dbReference>
<dbReference type="Gene3D" id="3.40.50.1000">
    <property type="entry name" value="HAD superfamily/HAD-like"/>
    <property type="match status" value="1"/>
</dbReference>
<dbReference type="AlphaFoldDB" id="D2VJS3"/>
<organism evidence="4">
    <name type="scientific">Naegleria gruberi</name>
    <name type="common">Amoeba</name>
    <dbReference type="NCBI Taxonomy" id="5762"/>
    <lineage>
        <taxon>Eukaryota</taxon>
        <taxon>Discoba</taxon>
        <taxon>Heterolobosea</taxon>
        <taxon>Tetramitia</taxon>
        <taxon>Eutetramitia</taxon>
        <taxon>Vahlkampfiidae</taxon>
        <taxon>Naegleria</taxon>
    </lineage>
</organism>
<feature type="compositionally biased region" description="Low complexity" evidence="1">
    <location>
        <begin position="37"/>
        <end position="54"/>
    </location>
</feature>
<dbReference type="NCBIfam" id="TIGR02251">
    <property type="entry name" value="HIF-SF_euk"/>
    <property type="match status" value="1"/>
</dbReference>
<dbReference type="eggNOG" id="KOG1605">
    <property type="taxonomic scope" value="Eukaryota"/>
</dbReference>